<dbReference type="InterPro" id="IPR008914">
    <property type="entry name" value="PEBP"/>
</dbReference>
<organism evidence="2 3">
    <name type="scientific">Neotoma lepida</name>
    <name type="common">Desert woodrat</name>
    <dbReference type="NCBI Taxonomy" id="56216"/>
    <lineage>
        <taxon>Eukaryota</taxon>
        <taxon>Metazoa</taxon>
        <taxon>Chordata</taxon>
        <taxon>Craniata</taxon>
        <taxon>Vertebrata</taxon>
        <taxon>Euteleostomi</taxon>
        <taxon>Mammalia</taxon>
        <taxon>Eutheria</taxon>
        <taxon>Euarchontoglires</taxon>
        <taxon>Glires</taxon>
        <taxon>Rodentia</taxon>
        <taxon>Myomorpha</taxon>
        <taxon>Muroidea</taxon>
        <taxon>Cricetidae</taxon>
        <taxon>Neotominae</taxon>
        <taxon>Neotoma</taxon>
    </lineage>
</organism>
<keyword evidence="3" id="KW-1185">Reference proteome</keyword>
<feature type="region of interest" description="Disordered" evidence="1">
    <location>
        <begin position="28"/>
        <end position="54"/>
    </location>
</feature>
<dbReference type="OrthoDB" id="2506647at2759"/>
<dbReference type="EMBL" id="LZPO01054715">
    <property type="protein sequence ID" value="OBS73026.1"/>
    <property type="molecule type" value="Genomic_DNA"/>
</dbReference>
<evidence type="ECO:0000313" key="2">
    <source>
        <dbReference type="EMBL" id="OBS73026.1"/>
    </source>
</evidence>
<gene>
    <name evidence="2" type="ORF">A6R68_12408</name>
</gene>
<feature type="region of interest" description="Disordered" evidence="1">
    <location>
        <begin position="87"/>
        <end position="131"/>
    </location>
</feature>
<evidence type="ECO:0000256" key="1">
    <source>
        <dbReference type="SAM" id="MobiDB-lite"/>
    </source>
</evidence>
<reference evidence="2 3" key="1">
    <citation type="submission" date="2016-06" db="EMBL/GenBank/DDBJ databases">
        <title>The Draft Genome Sequence and Annotation of the Desert Woodrat Neotoma lepida.</title>
        <authorList>
            <person name="Campbell M."/>
            <person name="Oakeson K.F."/>
            <person name="Yandell M."/>
            <person name="Halpert J.R."/>
            <person name="Dearing D."/>
        </authorList>
    </citation>
    <scope>NUCLEOTIDE SEQUENCE [LARGE SCALE GENOMIC DNA]</scope>
    <source>
        <strain evidence="2">417</strain>
        <tissue evidence="2">Liver</tissue>
    </source>
</reference>
<comment type="caution">
    <text evidence="2">The sequence shown here is derived from an EMBL/GenBank/DDBJ whole genome shotgun (WGS) entry which is preliminary data.</text>
</comment>
<dbReference type="Gene3D" id="3.90.280.10">
    <property type="entry name" value="PEBP-like"/>
    <property type="match status" value="1"/>
</dbReference>
<feature type="compositionally biased region" description="Polar residues" evidence="1">
    <location>
        <begin position="33"/>
        <end position="44"/>
    </location>
</feature>
<evidence type="ECO:0008006" key="4">
    <source>
        <dbReference type="Google" id="ProtNLM"/>
    </source>
</evidence>
<evidence type="ECO:0000313" key="3">
    <source>
        <dbReference type="Proteomes" id="UP000092124"/>
    </source>
</evidence>
<dbReference type="Pfam" id="PF01161">
    <property type="entry name" value="PBP"/>
    <property type="match status" value="1"/>
</dbReference>
<proteinExistence type="predicted"/>
<dbReference type="InterPro" id="IPR036610">
    <property type="entry name" value="PEBP-like_sf"/>
</dbReference>
<dbReference type="SUPFAM" id="SSF49777">
    <property type="entry name" value="PEBP-like"/>
    <property type="match status" value="1"/>
</dbReference>
<sequence>MNSYTLHPVSGAEAALWESLYQETSEGADLKTGNIQGNSITDYQPPTPPPTTGLHRYQFLVFLQGSSTITIPYKQNRNRDLEGKVLQKSQVAVSAETSNEAQAKEPPPPDKSPSHQTPYSHSQPDRTSAHH</sequence>
<accession>A0A1A6H3V2</accession>
<name>A0A1A6H3V2_NEOLE</name>
<protein>
    <recommendedName>
        <fullName evidence="4">Phosphatidylethanolamine-binding protein 4</fullName>
    </recommendedName>
</protein>
<dbReference type="AlphaFoldDB" id="A0A1A6H3V2"/>
<dbReference type="STRING" id="56216.A0A1A6H3V2"/>
<feature type="compositionally biased region" description="Polar residues" evidence="1">
    <location>
        <begin position="87"/>
        <end position="101"/>
    </location>
</feature>
<dbReference type="Proteomes" id="UP000092124">
    <property type="component" value="Unassembled WGS sequence"/>
</dbReference>